<dbReference type="Gene3D" id="1.25.40.10">
    <property type="entry name" value="Tetratricopeptide repeat domain"/>
    <property type="match status" value="1"/>
</dbReference>
<dbReference type="PRINTS" id="PR00364">
    <property type="entry name" value="DISEASERSIST"/>
</dbReference>
<feature type="compositionally biased region" description="Basic and acidic residues" evidence="1">
    <location>
        <begin position="1"/>
        <end position="11"/>
    </location>
</feature>
<dbReference type="InterPro" id="IPR027417">
    <property type="entry name" value="P-loop_NTPase"/>
</dbReference>
<accession>A0ABT3U317</accession>
<keyword evidence="3" id="KW-1185">Reference proteome</keyword>
<name>A0ABT3U317_9ACTN</name>
<gene>
    <name evidence="2" type="ORF">OFY01_25195</name>
</gene>
<evidence type="ECO:0000313" key="2">
    <source>
        <dbReference type="EMBL" id="MCX3062997.1"/>
    </source>
</evidence>
<protein>
    <submittedName>
        <fullName evidence="2">Uncharacterized protein</fullName>
    </submittedName>
</protein>
<reference evidence="2" key="1">
    <citation type="submission" date="2022-10" db="EMBL/GenBank/DDBJ databases">
        <title>Streptomyces beihaiensis sp. nov., a chitin degrading actinobacterium, isolated from shrimp pond soil.</title>
        <authorList>
            <person name="Xie J."/>
            <person name="Shen N."/>
        </authorList>
    </citation>
    <scope>NUCLEOTIDE SEQUENCE</scope>
    <source>
        <strain evidence="2">GXMU-J5</strain>
    </source>
</reference>
<dbReference type="SUPFAM" id="SSF48452">
    <property type="entry name" value="TPR-like"/>
    <property type="match status" value="1"/>
</dbReference>
<proteinExistence type="predicted"/>
<feature type="region of interest" description="Disordered" evidence="1">
    <location>
        <begin position="1"/>
        <end position="52"/>
    </location>
</feature>
<dbReference type="PANTHER" id="PTHR47691">
    <property type="entry name" value="REGULATOR-RELATED"/>
    <property type="match status" value="1"/>
</dbReference>
<dbReference type="EMBL" id="JAPHNL010000292">
    <property type="protein sequence ID" value="MCX3062997.1"/>
    <property type="molecule type" value="Genomic_DNA"/>
</dbReference>
<organism evidence="2 3">
    <name type="scientific">Streptomyces beihaiensis</name>
    <dbReference type="NCBI Taxonomy" id="2984495"/>
    <lineage>
        <taxon>Bacteria</taxon>
        <taxon>Bacillati</taxon>
        <taxon>Actinomycetota</taxon>
        <taxon>Actinomycetes</taxon>
        <taxon>Kitasatosporales</taxon>
        <taxon>Streptomycetaceae</taxon>
        <taxon>Streptomyces</taxon>
    </lineage>
</organism>
<dbReference type="SMART" id="SM00028">
    <property type="entry name" value="TPR"/>
    <property type="match status" value="3"/>
</dbReference>
<evidence type="ECO:0000256" key="1">
    <source>
        <dbReference type="SAM" id="MobiDB-lite"/>
    </source>
</evidence>
<sequence length="709" mass="77406">MTEEPHGDAHHNTVSGQSRVGSLVQAGRIDTVHVHGPASDEPPPPRQLRPEVPNFVDRKGEQQRFERCVRDRRGDGDRPLVVVLSGLSGVGKTTLGFRLARRFAKDVDRAGGRCGVLYVDLAPLRRDGVVEPYDALDELLRSLGVDPEWLGSTEEARLRQFWRHTAAAPFVVVADNVRYAGEIEPLLPSCPGSVVIVASHGPLYDLEDADAVELPLAPLPLEHAVELLTKAVGRAGAARLGEEPEAVRELAALCEGLPAALRVVAARLRGARRRLVAHVAEEFRTQLREEGVPLVEAVWTVMYLELSEPARRCYELLGTVGSSLPLEAVGAAVAPGEAAADGATDAIVEELEGLGLVEVRDGRLVMHALVREHAARRARDADRAAVARSARERLVRWYLRQAQRADLVAAGKRLSVSTPEPAVAGTAEPALSEAATAYGWLETERHALRRCLRIAYDDRLDAQAWALCEPLWTHHLNHPRHRETSEAFRIGLAAARRAENLAARVRMACQLARLLWEQGEYDEAERELDTAVAAAGLLSDTDDDRKLAASALEFRGRLNAERGRWAAALPDYEAARAVHERIENRYGVMLQNYQLGKALTALGRTARALDLLETAHAQARDLARDRMTGRTALALGRVLELRRQENGRARELYGVALASARRRNAPADQLGALDALARIAAEGGDASAAAEYREAAARIRTRRGETGEG</sequence>
<comment type="caution">
    <text evidence="2">The sequence shown here is derived from an EMBL/GenBank/DDBJ whole genome shotgun (WGS) entry which is preliminary data.</text>
</comment>
<dbReference type="PANTHER" id="PTHR47691:SF3">
    <property type="entry name" value="HTH-TYPE TRANSCRIPTIONAL REGULATOR RV0890C-RELATED"/>
    <property type="match status" value="1"/>
</dbReference>
<dbReference type="RefSeq" id="WP_266603572.1">
    <property type="nucleotide sequence ID" value="NZ_JAPHNL010000292.1"/>
</dbReference>
<dbReference type="InterPro" id="IPR011990">
    <property type="entry name" value="TPR-like_helical_dom_sf"/>
</dbReference>
<dbReference type="Gene3D" id="3.40.50.300">
    <property type="entry name" value="P-loop containing nucleotide triphosphate hydrolases"/>
    <property type="match status" value="1"/>
</dbReference>
<dbReference type="InterPro" id="IPR019734">
    <property type="entry name" value="TPR_rpt"/>
</dbReference>
<evidence type="ECO:0000313" key="3">
    <source>
        <dbReference type="Proteomes" id="UP001163064"/>
    </source>
</evidence>
<dbReference type="SUPFAM" id="SSF52540">
    <property type="entry name" value="P-loop containing nucleoside triphosphate hydrolases"/>
    <property type="match status" value="1"/>
</dbReference>
<dbReference type="Proteomes" id="UP001163064">
    <property type="component" value="Unassembled WGS sequence"/>
</dbReference>